<feature type="coiled-coil region" evidence="1">
    <location>
        <begin position="510"/>
        <end position="560"/>
    </location>
</feature>
<keyword evidence="5" id="KW-1185">Reference proteome</keyword>
<sequence length="680" mass="73843">MPEEVDQIKLTRRRDRQRNKRLTLEERLSPEVIKRLEAMAHEFVRFERNKFGFYIDPARYAVKQRSVGPLGQHRRRKVVAGVDKDGNVITAWVGVQGATTRNDKGEIVSIPRAYEDGATGGGGGGDGDGEGGGGGGGGGKRRRRKKKGDGDGSESGSGSGSSWETDTDEEGGGGKGKGGGGGGGKGKGTGDGDGDGDGDKKKKKKDPSDPAAPSEATKAPGVNPLGGPDPAAPPPGQAHEINALNNEARGRKKKPLHWQKIPNNLLKTSFWPSLDQTIVTVREDDIDELFGVEVKEINLGQEEENRPEVLPHKRKHNINILLANVKMTPEAIHDMIRNNEWRTADPGALQALLLVCPTPEEETMLKTAEDGGLRDKVDRTDKYMMELAEMKGLRGKILCALSALTFNDEAVEIIRKMDTFALIPQEVMSSRCLNHWLVTILAIGNFLNSGTPKGGCLGFKLEGLAMLNTIKDSKGNTLLDYIYSEILRDAEWAAEWTDMPTLHHSADISLDGINEDVQALLDSVQNVNQQIASIGSDAELAAFKTEMEAFAAEAMKTREEIMSLRGVMSSKCEELMGHFGERNKNSRARQEDVLRMLREFDAEIKAAAFKKKEKEERDGKAKKEKKEDKKKDKEEKKKKKKKDKGDGGAGEGGAADEAAPPPPAAPGATPEPPSAPPAEE</sequence>
<proteinExistence type="predicted"/>
<dbReference type="OrthoDB" id="410721at2759"/>
<dbReference type="SMART" id="SM00498">
    <property type="entry name" value="FH2"/>
    <property type="match status" value="1"/>
</dbReference>
<gene>
    <name evidence="4" type="ORF">FVE85_7187</name>
</gene>
<evidence type="ECO:0000256" key="1">
    <source>
        <dbReference type="SAM" id="Coils"/>
    </source>
</evidence>
<evidence type="ECO:0000313" key="4">
    <source>
        <dbReference type="EMBL" id="KAA8499602.1"/>
    </source>
</evidence>
<protein>
    <submittedName>
        <fullName evidence="4">Formin-like protein 20</fullName>
    </submittedName>
</protein>
<feature type="compositionally biased region" description="Pro residues" evidence="2">
    <location>
        <begin position="659"/>
        <end position="680"/>
    </location>
</feature>
<dbReference type="EMBL" id="VRMN01000001">
    <property type="protein sequence ID" value="KAA8499602.1"/>
    <property type="molecule type" value="Genomic_DNA"/>
</dbReference>
<dbReference type="InterPro" id="IPR051425">
    <property type="entry name" value="Formin_Homology"/>
</dbReference>
<dbReference type="Gene3D" id="1.20.58.2220">
    <property type="entry name" value="Formin, FH2 domain"/>
    <property type="match status" value="1"/>
</dbReference>
<feature type="compositionally biased region" description="Gly residues" evidence="2">
    <location>
        <begin position="118"/>
        <end position="138"/>
    </location>
</feature>
<dbReference type="InterPro" id="IPR042201">
    <property type="entry name" value="FH2_Formin_sf"/>
</dbReference>
<organism evidence="4 5">
    <name type="scientific">Porphyridium purpureum</name>
    <name type="common">Red alga</name>
    <name type="synonym">Porphyridium cruentum</name>
    <dbReference type="NCBI Taxonomy" id="35688"/>
    <lineage>
        <taxon>Eukaryota</taxon>
        <taxon>Rhodophyta</taxon>
        <taxon>Bangiophyceae</taxon>
        <taxon>Porphyridiales</taxon>
        <taxon>Porphyridiaceae</taxon>
        <taxon>Porphyridium</taxon>
    </lineage>
</organism>
<evidence type="ECO:0000259" key="3">
    <source>
        <dbReference type="PROSITE" id="PS51444"/>
    </source>
</evidence>
<dbReference type="PROSITE" id="PS51444">
    <property type="entry name" value="FH2"/>
    <property type="match status" value="1"/>
</dbReference>
<dbReference type="InterPro" id="IPR015425">
    <property type="entry name" value="FH2_Formin"/>
</dbReference>
<dbReference type="SUPFAM" id="SSF101447">
    <property type="entry name" value="Formin homology 2 domain (FH2 domain)"/>
    <property type="match status" value="1"/>
</dbReference>
<feature type="domain" description="FH2" evidence="3">
    <location>
        <begin position="243"/>
        <end position="630"/>
    </location>
</feature>
<name>A0A5J4Z958_PORPP</name>
<evidence type="ECO:0000313" key="5">
    <source>
        <dbReference type="Proteomes" id="UP000324585"/>
    </source>
</evidence>
<evidence type="ECO:0000256" key="2">
    <source>
        <dbReference type="SAM" id="MobiDB-lite"/>
    </source>
</evidence>
<feature type="region of interest" description="Disordered" evidence="2">
    <location>
        <begin position="610"/>
        <end position="680"/>
    </location>
</feature>
<feature type="compositionally biased region" description="Gly residues" evidence="2">
    <location>
        <begin position="173"/>
        <end position="191"/>
    </location>
</feature>
<reference evidence="5" key="1">
    <citation type="journal article" date="2019" name="Nat. Commun.">
        <title>Expansion of phycobilisome linker gene families in mesophilic red algae.</title>
        <authorList>
            <person name="Lee J."/>
            <person name="Kim D."/>
            <person name="Bhattacharya D."/>
            <person name="Yoon H.S."/>
        </authorList>
    </citation>
    <scope>NUCLEOTIDE SEQUENCE [LARGE SCALE GENOMIC DNA]</scope>
    <source>
        <strain evidence="5">CCMP 1328</strain>
    </source>
</reference>
<dbReference type="AlphaFoldDB" id="A0A5J4Z958"/>
<feature type="compositionally biased region" description="Basic and acidic residues" evidence="2">
    <location>
        <begin position="610"/>
        <end position="635"/>
    </location>
</feature>
<dbReference type="Pfam" id="PF02181">
    <property type="entry name" value="FH2"/>
    <property type="match status" value="1"/>
</dbReference>
<accession>A0A5J4Z958</accession>
<keyword evidence="1" id="KW-0175">Coiled coil</keyword>
<dbReference type="Proteomes" id="UP000324585">
    <property type="component" value="Unassembled WGS sequence"/>
</dbReference>
<feature type="region of interest" description="Disordered" evidence="2">
    <location>
        <begin position="113"/>
        <end position="239"/>
    </location>
</feature>
<dbReference type="PANTHER" id="PTHR45725:SF1">
    <property type="entry name" value="DISHEVELLED ASSOCIATED ACTIVATOR OF MORPHOGENESIS, ISOFORM D"/>
    <property type="match status" value="1"/>
</dbReference>
<comment type="caution">
    <text evidence="4">The sequence shown here is derived from an EMBL/GenBank/DDBJ whole genome shotgun (WGS) entry which is preliminary data.</text>
</comment>
<dbReference type="PANTHER" id="PTHR45725">
    <property type="entry name" value="FORMIN HOMOLOGY 2 FAMILY MEMBER"/>
    <property type="match status" value="1"/>
</dbReference>
<dbReference type="OMA" id="TIEWIRP"/>